<evidence type="ECO:0000313" key="1">
    <source>
        <dbReference type="EMBL" id="PPQ35782.1"/>
    </source>
</evidence>
<organism evidence="1 2">
    <name type="scientific">Rhodopila globiformis</name>
    <name type="common">Rhodopseudomonas globiformis</name>
    <dbReference type="NCBI Taxonomy" id="1071"/>
    <lineage>
        <taxon>Bacteria</taxon>
        <taxon>Pseudomonadati</taxon>
        <taxon>Pseudomonadota</taxon>
        <taxon>Alphaproteobacteria</taxon>
        <taxon>Acetobacterales</taxon>
        <taxon>Acetobacteraceae</taxon>
        <taxon>Rhodopila</taxon>
    </lineage>
</organism>
<proteinExistence type="predicted"/>
<name>A0A2S6NKY5_RHOGL</name>
<dbReference type="Gene3D" id="3.40.830.10">
    <property type="entry name" value="LigB-like"/>
    <property type="match status" value="1"/>
</dbReference>
<dbReference type="SUPFAM" id="SSF53213">
    <property type="entry name" value="LigB-like"/>
    <property type="match status" value="1"/>
</dbReference>
<dbReference type="EMBL" id="NHRY01000067">
    <property type="protein sequence ID" value="PPQ35782.1"/>
    <property type="molecule type" value="Genomic_DNA"/>
</dbReference>
<dbReference type="AlphaFoldDB" id="A0A2S6NKY5"/>
<accession>A0A2S6NKY5</accession>
<comment type="caution">
    <text evidence="1">The sequence shown here is derived from an EMBL/GenBank/DDBJ whole genome shotgun (WGS) entry which is preliminary data.</text>
</comment>
<dbReference type="OrthoDB" id="8673673at2"/>
<evidence type="ECO:0008006" key="3">
    <source>
        <dbReference type="Google" id="ProtNLM"/>
    </source>
</evidence>
<sequence length="345" mass="38746">MSEILVLGISHYPPLTGHDARMAAILKRMLTNPKLPAQLRTPAGWPAAMREEWGQDEGTTAAARHRAALVGWMEKVRAALDDFKPDFVLIWGDDQYENFREDLIPAYSVAAYDDFRFSPPTDNVWGETDRTYELQGNRVAGKMLASRLLEAGFDTAYSYKPLHHPLGHAFANAVLYLDYARRGFPYPILPFAINCYGRKVVSQHGGMPKFDTQLADADLDPPAPMPWRLFDLGAATARILADSPYRVALLASSGWSHAFLVGKHHYLYPDTQADRLMYEHLRSGNYDAWRAYPGQAVEDSGQQEILNWMCLVGALQALGRRPQKLGFVDTWIFNSSKTFLIAPPS</sequence>
<evidence type="ECO:0000313" key="2">
    <source>
        <dbReference type="Proteomes" id="UP000239724"/>
    </source>
</evidence>
<protein>
    <recommendedName>
        <fullName evidence="3">Extradiol ring-cleavage dioxygenase</fullName>
    </recommendedName>
</protein>
<reference evidence="1 2" key="1">
    <citation type="journal article" date="2018" name="Arch. Microbiol.">
        <title>New insights into the metabolic potential of the phototrophic purple bacterium Rhodopila globiformis DSM 161(T) from its draft genome sequence and evidence for a vanadium-dependent nitrogenase.</title>
        <authorList>
            <person name="Imhoff J.F."/>
            <person name="Rahn T."/>
            <person name="Kunzel S."/>
            <person name="Neulinger S.C."/>
        </authorList>
    </citation>
    <scope>NUCLEOTIDE SEQUENCE [LARGE SCALE GENOMIC DNA]</scope>
    <source>
        <strain evidence="1 2">DSM 161</strain>
    </source>
</reference>
<dbReference type="Proteomes" id="UP000239724">
    <property type="component" value="Unassembled WGS sequence"/>
</dbReference>
<gene>
    <name evidence="1" type="ORF">CCS01_06490</name>
</gene>
<keyword evidence="2" id="KW-1185">Reference proteome</keyword>
<dbReference type="RefSeq" id="WP_104518037.1">
    <property type="nucleotide sequence ID" value="NZ_NHRY01000067.1"/>
</dbReference>